<sequence>MGDDSPEAGAWRQGRNLQRQKIRVLDWTLLALLLITLLTLAPS</sequence>
<feature type="transmembrane region" description="Helical" evidence="1">
    <location>
        <begin position="24"/>
        <end position="41"/>
    </location>
</feature>
<evidence type="ECO:0000256" key="1">
    <source>
        <dbReference type="SAM" id="Phobius"/>
    </source>
</evidence>
<keyword evidence="1" id="KW-0812">Transmembrane</keyword>
<keyword evidence="1" id="KW-1133">Transmembrane helix</keyword>
<protein>
    <submittedName>
        <fullName evidence="2">Uncharacterized protein</fullName>
    </submittedName>
</protein>
<keyword evidence="1" id="KW-0472">Membrane</keyword>
<gene>
    <name evidence="2" type="ORF">RM764_46065</name>
</gene>
<keyword evidence="3" id="KW-1185">Reference proteome</keyword>
<accession>A0ABU2UB42</accession>
<organism evidence="2 3">
    <name type="scientific">Streptomyces gibsoniae</name>
    <dbReference type="NCBI Taxonomy" id="3075529"/>
    <lineage>
        <taxon>Bacteria</taxon>
        <taxon>Bacillati</taxon>
        <taxon>Actinomycetota</taxon>
        <taxon>Actinomycetes</taxon>
        <taxon>Kitasatosporales</taxon>
        <taxon>Streptomycetaceae</taxon>
        <taxon>Streptomyces</taxon>
    </lineage>
</organism>
<reference evidence="3" key="1">
    <citation type="submission" date="2023-07" db="EMBL/GenBank/DDBJ databases">
        <title>30 novel species of actinomycetes from the DSMZ collection.</title>
        <authorList>
            <person name="Nouioui I."/>
        </authorList>
    </citation>
    <scope>NUCLEOTIDE SEQUENCE [LARGE SCALE GENOMIC DNA]</scope>
    <source>
        <strain evidence="3">DSM 41699</strain>
    </source>
</reference>
<evidence type="ECO:0000313" key="2">
    <source>
        <dbReference type="EMBL" id="MDT0470187.1"/>
    </source>
</evidence>
<proteinExistence type="predicted"/>
<evidence type="ECO:0000313" key="3">
    <source>
        <dbReference type="Proteomes" id="UP001183809"/>
    </source>
</evidence>
<dbReference type="EMBL" id="JAVREY010000194">
    <property type="protein sequence ID" value="MDT0470187.1"/>
    <property type="molecule type" value="Genomic_DNA"/>
</dbReference>
<dbReference type="RefSeq" id="WP_311701626.1">
    <property type="nucleotide sequence ID" value="NZ_JAVREY010000194.1"/>
</dbReference>
<name>A0ABU2UB42_9ACTN</name>
<dbReference type="Proteomes" id="UP001183809">
    <property type="component" value="Unassembled WGS sequence"/>
</dbReference>
<comment type="caution">
    <text evidence="2">The sequence shown here is derived from an EMBL/GenBank/DDBJ whole genome shotgun (WGS) entry which is preliminary data.</text>
</comment>